<reference evidence="1 2" key="1">
    <citation type="submission" date="2014-09" db="EMBL/GenBank/DDBJ databases">
        <title>Genome sequence of Flavobacterium aquidurense RC62.</title>
        <authorList>
            <person name="Kim J.F."/>
            <person name="Kwak M.-J."/>
        </authorList>
    </citation>
    <scope>NUCLEOTIDE SEQUENCE [LARGE SCALE GENOMIC DNA]</scope>
    <source>
        <strain evidence="1 2">RC62</strain>
    </source>
</reference>
<name>A0A0N8VLP5_9FLAO</name>
<dbReference type="EMBL" id="JRLF01000015">
    <property type="protein sequence ID" value="KQB37100.1"/>
    <property type="molecule type" value="Genomic_DNA"/>
</dbReference>
<dbReference type="RefSeq" id="WP_055097845.1">
    <property type="nucleotide sequence ID" value="NZ_JRLF01000015.1"/>
</dbReference>
<evidence type="ECO:0000313" key="2">
    <source>
        <dbReference type="Proteomes" id="UP000050443"/>
    </source>
</evidence>
<accession>A0A0N8VLP5</accession>
<sequence>MSTSTLSKEAETRLMNFFNTAIDPQEMAKAIRQVNYVLALSVLRQHETPQNELASLESSFYWLNELAEILNPYLDLK</sequence>
<organism evidence="1 2">
    <name type="scientific">Flavobacterium aquidurense</name>
    <dbReference type="NCBI Taxonomy" id="362413"/>
    <lineage>
        <taxon>Bacteria</taxon>
        <taxon>Pseudomonadati</taxon>
        <taxon>Bacteroidota</taxon>
        <taxon>Flavobacteriia</taxon>
        <taxon>Flavobacteriales</taxon>
        <taxon>Flavobacteriaceae</taxon>
        <taxon>Flavobacterium</taxon>
    </lineage>
</organism>
<comment type="caution">
    <text evidence="1">The sequence shown here is derived from an EMBL/GenBank/DDBJ whole genome shotgun (WGS) entry which is preliminary data.</text>
</comment>
<proteinExistence type="predicted"/>
<gene>
    <name evidence="1" type="ORF">RC62_2266</name>
</gene>
<evidence type="ECO:0000313" key="1">
    <source>
        <dbReference type="EMBL" id="KQB37100.1"/>
    </source>
</evidence>
<dbReference type="PATRIC" id="fig|362413.3.peg.2207"/>
<protein>
    <submittedName>
        <fullName evidence="1">Uncharacterized protein</fullName>
    </submittedName>
</protein>
<dbReference type="Proteomes" id="UP000050443">
    <property type="component" value="Unassembled WGS sequence"/>
</dbReference>
<dbReference type="AlphaFoldDB" id="A0A0N8VLP5"/>
<dbReference type="OrthoDB" id="1372875at2"/>